<dbReference type="SUPFAM" id="SSF141371">
    <property type="entry name" value="PilZ domain-like"/>
    <property type="match status" value="1"/>
</dbReference>
<proteinExistence type="predicted"/>
<accession>A0A2A2I3D8</accession>
<keyword evidence="4" id="KW-1185">Reference proteome</keyword>
<feature type="region of interest" description="Disordered" evidence="1">
    <location>
        <begin position="47"/>
        <end position="70"/>
    </location>
</feature>
<dbReference type="Pfam" id="PF07238">
    <property type="entry name" value="PilZ"/>
    <property type="match status" value="1"/>
</dbReference>
<evidence type="ECO:0000313" key="4">
    <source>
        <dbReference type="Proteomes" id="UP000218332"/>
    </source>
</evidence>
<protein>
    <submittedName>
        <fullName evidence="3">Pilus assembly protein PilZ</fullName>
    </submittedName>
</protein>
<dbReference type="Gene3D" id="2.40.10.220">
    <property type="entry name" value="predicted glycosyltransferase like domains"/>
    <property type="match status" value="1"/>
</dbReference>
<evidence type="ECO:0000256" key="1">
    <source>
        <dbReference type="SAM" id="MobiDB-lite"/>
    </source>
</evidence>
<sequence>MLNLGPDADGVTSRAQGRIVQGPEARPGTVPGRRAMMTMRERSYIRHPTDIPLEVQPGSPSGRSGDVRNLSPGGLAFTSEAPYELGSELCLCIRCCPNPLQIRGQVVWCERRGNRYELGVAFYSPADAYQVRMVEQVCQIEQYRYDAWQREGRQLTQEEAAREWIDRYASSYAQDDWCYQEDDPGKTSTL</sequence>
<dbReference type="GO" id="GO:0035438">
    <property type="term" value="F:cyclic-di-GMP binding"/>
    <property type="evidence" value="ECO:0007669"/>
    <property type="project" value="InterPro"/>
</dbReference>
<feature type="domain" description="PilZ" evidence="2">
    <location>
        <begin position="42"/>
        <end position="136"/>
    </location>
</feature>
<gene>
    <name evidence="3" type="ORF">CF392_09765</name>
</gene>
<evidence type="ECO:0000259" key="2">
    <source>
        <dbReference type="Pfam" id="PF07238"/>
    </source>
</evidence>
<name>A0A2A2I3D8_9GAMM</name>
<dbReference type="InterPro" id="IPR009875">
    <property type="entry name" value="PilZ_domain"/>
</dbReference>
<dbReference type="Proteomes" id="UP000218332">
    <property type="component" value="Unassembled WGS sequence"/>
</dbReference>
<dbReference type="EMBL" id="NMPM01000051">
    <property type="protein sequence ID" value="PAV25645.1"/>
    <property type="molecule type" value="Genomic_DNA"/>
</dbReference>
<evidence type="ECO:0000313" key="3">
    <source>
        <dbReference type="EMBL" id="PAV25645.1"/>
    </source>
</evidence>
<feature type="region of interest" description="Disordered" evidence="1">
    <location>
        <begin position="1"/>
        <end position="31"/>
    </location>
</feature>
<dbReference type="AlphaFoldDB" id="A0A2A2I3D8"/>
<organism evidence="3 4">
    <name type="scientific">Tamilnaduibacter salinus</name>
    <dbReference type="NCBI Taxonomy" id="1484056"/>
    <lineage>
        <taxon>Bacteria</taxon>
        <taxon>Pseudomonadati</taxon>
        <taxon>Pseudomonadota</taxon>
        <taxon>Gammaproteobacteria</taxon>
        <taxon>Pseudomonadales</taxon>
        <taxon>Marinobacteraceae</taxon>
        <taxon>Tamilnaduibacter</taxon>
    </lineage>
</organism>
<reference evidence="3 4" key="1">
    <citation type="submission" date="2017-07" db="EMBL/GenBank/DDBJ databases">
        <title>Tamlnaduibacter salinus (Mi-7) genome sequencing.</title>
        <authorList>
            <person name="Verma A."/>
            <person name="Krishnamurthi S."/>
        </authorList>
    </citation>
    <scope>NUCLEOTIDE SEQUENCE [LARGE SCALE GENOMIC DNA]</scope>
    <source>
        <strain evidence="3 4">Mi-7</strain>
    </source>
</reference>
<comment type="caution">
    <text evidence="3">The sequence shown here is derived from an EMBL/GenBank/DDBJ whole genome shotgun (WGS) entry which is preliminary data.</text>
</comment>